<protein>
    <submittedName>
        <fullName evidence="1">Uncharacterized protein</fullName>
    </submittedName>
</protein>
<sequence length="50" mass="5467">MMEVGKGSAHLLSSEAIALAVCNYTLQSAFIKSTPIILLYYFFQVSLPTV</sequence>
<dbReference type="EMBL" id="KV930924">
    <property type="protein sequence ID" value="PIO32487.1"/>
    <property type="molecule type" value="Genomic_DNA"/>
</dbReference>
<organism evidence="1 2">
    <name type="scientific">Aquarana catesbeiana</name>
    <name type="common">American bullfrog</name>
    <name type="synonym">Rana catesbeiana</name>
    <dbReference type="NCBI Taxonomy" id="8400"/>
    <lineage>
        <taxon>Eukaryota</taxon>
        <taxon>Metazoa</taxon>
        <taxon>Chordata</taxon>
        <taxon>Craniata</taxon>
        <taxon>Vertebrata</taxon>
        <taxon>Euteleostomi</taxon>
        <taxon>Amphibia</taxon>
        <taxon>Batrachia</taxon>
        <taxon>Anura</taxon>
        <taxon>Neobatrachia</taxon>
        <taxon>Ranoidea</taxon>
        <taxon>Ranidae</taxon>
        <taxon>Aquarana</taxon>
    </lineage>
</organism>
<accession>A0A2G9RX91</accession>
<name>A0A2G9RX91_AQUCT</name>
<dbReference type="Proteomes" id="UP000228934">
    <property type="component" value="Unassembled WGS sequence"/>
</dbReference>
<gene>
    <name evidence="1" type="ORF">AB205_0025490</name>
</gene>
<proteinExistence type="predicted"/>
<evidence type="ECO:0000313" key="1">
    <source>
        <dbReference type="EMBL" id="PIO32487.1"/>
    </source>
</evidence>
<reference evidence="2" key="1">
    <citation type="journal article" date="2017" name="Nat. Commun.">
        <title>The North American bullfrog draft genome provides insight into hormonal regulation of long noncoding RNA.</title>
        <authorList>
            <person name="Hammond S.A."/>
            <person name="Warren R.L."/>
            <person name="Vandervalk B.P."/>
            <person name="Kucuk E."/>
            <person name="Khan H."/>
            <person name="Gibb E.A."/>
            <person name="Pandoh P."/>
            <person name="Kirk H."/>
            <person name="Zhao Y."/>
            <person name="Jones M."/>
            <person name="Mungall A.J."/>
            <person name="Coope R."/>
            <person name="Pleasance S."/>
            <person name="Moore R.A."/>
            <person name="Holt R.A."/>
            <person name="Round J.M."/>
            <person name="Ohora S."/>
            <person name="Walle B.V."/>
            <person name="Veldhoen N."/>
            <person name="Helbing C.C."/>
            <person name="Birol I."/>
        </authorList>
    </citation>
    <scope>NUCLEOTIDE SEQUENCE [LARGE SCALE GENOMIC DNA]</scope>
</reference>
<keyword evidence="2" id="KW-1185">Reference proteome</keyword>
<dbReference type="AlphaFoldDB" id="A0A2G9RX91"/>
<evidence type="ECO:0000313" key="2">
    <source>
        <dbReference type="Proteomes" id="UP000228934"/>
    </source>
</evidence>